<gene>
    <name evidence="3" type="ORF">FHS94_001628</name>
</gene>
<evidence type="ECO:0000259" key="2">
    <source>
        <dbReference type="Pfam" id="PF07589"/>
    </source>
</evidence>
<accession>A0A7W9BCQ5</accession>
<keyword evidence="4" id="KW-1185">Reference proteome</keyword>
<dbReference type="AlphaFoldDB" id="A0A7W9BCQ5"/>
<reference evidence="3 4" key="1">
    <citation type="submission" date="2020-08" db="EMBL/GenBank/DDBJ databases">
        <title>Genomic Encyclopedia of Type Strains, Phase IV (KMG-IV): sequencing the most valuable type-strain genomes for metagenomic binning, comparative biology and taxonomic classification.</title>
        <authorList>
            <person name="Goeker M."/>
        </authorList>
    </citation>
    <scope>NUCLEOTIDE SEQUENCE [LARGE SCALE GENOMIC DNA]</scope>
    <source>
        <strain evidence="3 4">DSM 100044</strain>
    </source>
</reference>
<dbReference type="EMBL" id="JACIJK010000004">
    <property type="protein sequence ID" value="MBB5714792.1"/>
    <property type="molecule type" value="Genomic_DNA"/>
</dbReference>
<dbReference type="Proteomes" id="UP000546200">
    <property type="component" value="Unassembled WGS sequence"/>
</dbReference>
<name>A0A7W9BCQ5_9SPHN</name>
<keyword evidence="1" id="KW-0732">Signal</keyword>
<dbReference type="Pfam" id="PF07589">
    <property type="entry name" value="PEP-CTERM"/>
    <property type="match status" value="1"/>
</dbReference>
<evidence type="ECO:0000256" key="1">
    <source>
        <dbReference type="SAM" id="SignalP"/>
    </source>
</evidence>
<feature type="chain" id="PRO_5031212226" description="Ice-binding protein C-terminal domain-containing protein" evidence="1">
    <location>
        <begin position="20"/>
        <end position="197"/>
    </location>
</feature>
<feature type="signal peptide" evidence="1">
    <location>
        <begin position="1"/>
        <end position="19"/>
    </location>
</feature>
<feature type="domain" description="Ice-binding protein C-terminal" evidence="2">
    <location>
        <begin position="163"/>
        <end position="189"/>
    </location>
</feature>
<evidence type="ECO:0000313" key="4">
    <source>
        <dbReference type="Proteomes" id="UP000546200"/>
    </source>
</evidence>
<organism evidence="3 4">
    <name type="scientific">Sphingomonas aerophila</name>
    <dbReference type="NCBI Taxonomy" id="1344948"/>
    <lineage>
        <taxon>Bacteria</taxon>
        <taxon>Pseudomonadati</taxon>
        <taxon>Pseudomonadota</taxon>
        <taxon>Alphaproteobacteria</taxon>
        <taxon>Sphingomonadales</taxon>
        <taxon>Sphingomonadaceae</taxon>
        <taxon>Sphingomonas</taxon>
    </lineage>
</organism>
<dbReference type="InterPro" id="IPR013424">
    <property type="entry name" value="Ice-binding_C"/>
</dbReference>
<proteinExistence type="predicted"/>
<dbReference type="NCBIfam" id="TIGR02595">
    <property type="entry name" value="PEP_CTERM"/>
    <property type="match status" value="1"/>
</dbReference>
<evidence type="ECO:0000313" key="3">
    <source>
        <dbReference type="EMBL" id="MBB5714792.1"/>
    </source>
</evidence>
<sequence>MNCYILAGVLAILPTVAGADNYHIEIPFTGVFGNDAYGLYKAGDKITGLIVYDRVYNEDTMGLFEGAEYISLETKLEDYVSPVLYANYDRADKEASFSGARSQPLISVNFFNVLGQKHYLPTLAELLNKRGTFSTSSYTTDGGTEVFSGGSGRLMVDGSMAAPVPEPATWASLAAGLSLASGAAAYRRRRKAKVMFA</sequence>
<dbReference type="RefSeq" id="WP_184056399.1">
    <property type="nucleotide sequence ID" value="NZ_JACIJK010000004.1"/>
</dbReference>
<comment type="caution">
    <text evidence="3">The sequence shown here is derived from an EMBL/GenBank/DDBJ whole genome shotgun (WGS) entry which is preliminary data.</text>
</comment>
<protein>
    <recommendedName>
        <fullName evidence="2">Ice-binding protein C-terminal domain-containing protein</fullName>
    </recommendedName>
</protein>